<feature type="region of interest" description="Disordered" evidence="1">
    <location>
        <begin position="1"/>
        <end position="45"/>
    </location>
</feature>
<comment type="caution">
    <text evidence="3">The sequence shown here is derived from an EMBL/GenBank/DDBJ whole genome shotgun (WGS) entry which is preliminary data.</text>
</comment>
<evidence type="ECO:0000313" key="3">
    <source>
        <dbReference type="EMBL" id="MCM6774296.1"/>
    </source>
</evidence>
<dbReference type="InterPro" id="IPR021449">
    <property type="entry name" value="DUF3099"/>
</dbReference>
<name>A0A9X2IYV6_9NOCA</name>
<evidence type="ECO:0000256" key="1">
    <source>
        <dbReference type="SAM" id="MobiDB-lite"/>
    </source>
</evidence>
<dbReference type="Proteomes" id="UP001139157">
    <property type="component" value="Unassembled WGS sequence"/>
</dbReference>
<keyword evidence="2" id="KW-1133">Transmembrane helix</keyword>
<evidence type="ECO:0000256" key="2">
    <source>
        <dbReference type="SAM" id="Phobius"/>
    </source>
</evidence>
<keyword evidence="2" id="KW-0472">Membrane</keyword>
<organism evidence="3 4">
    <name type="scientific">Nocardia pulmonis</name>
    <dbReference type="NCBI Taxonomy" id="2951408"/>
    <lineage>
        <taxon>Bacteria</taxon>
        <taxon>Bacillati</taxon>
        <taxon>Actinomycetota</taxon>
        <taxon>Actinomycetes</taxon>
        <taxon>Mycobacteriales</taxon>
        <taxon>Nocardiaceae</taxon>
        <taxon>Nocardia</taxon>
    </lineage>
</organism>
<dbReference type="EMBL" id="JAMRXG010000005">
    <property type="protein sequence ID" value="MCM6774296.1"/>
    <property type="molecule type" value="Genomic_DNA"/>
</dbReference>
<gene>
    <name evidence="3" type="ORF">NDR86_12505</name>
</gene>
<feature type="transmembrane region" description="Helical" evidence="2">
    <location>
        <begin position="99"/>
        <end position="120"/>
    </location>
</feature>
<sequence>MQRDGDAPDAESRDDGLRPEFEIRPPGSVPRPHRPTTAANERGAGYFPGSASDPVLITEAAPSLDEQHRARVRRYMLLMGFRIPCLILAAIAYGIWHNWVISLLIIGVSIPLPWMAVLIANDRPPRRKDEPSRWDERRAAKALESGHHRAIDG</sequence>
<keyword evidence="4" id="KW-1185">Reference proteome</keyword>
<dbReference type="AlphaFoldDB" id="A0A9X2IYV6"/>
<protein>
    <submittedName>
        <fullName evidence="3">DUF3099 domain-containing protein</fullName>
    </submittedName>
</protein>
<feature type="compositionally biased region" description="Basic and acidic residues" evidence="1">
    <location>
        <begin position="1"/>
        <end position="23"/>
    </location>
</feature>
<accession>A0A9X2IYV6</accession>
<feature type="transmembrane region" description="Helical" evidence="2">
    <location>
        <begin position="75"/>
        <end position="93"/>
    </location>
</feature>
<evidence type="ECO:0000313" key="4">
    <source>
        <dbReference type="Proteomes" id="UP001139157"/>
    </source>
</evidence>
<feature type="region of interest" description="Disordered" evidence="1">
    <location>
        <begin position="124"/>
        <end position="153"/>
    </location>
</feature>
<dbReference type="Pfam" id="PF11298">
    <property type="entry name" value="DUF3099"/>
    <property type="match status" value="1"/>
</dbReference>
<keyword evidence="2" id="KW-0812">Transmembrane</keyword>
<proteinExistence type="predicted"/>
<reference evidence="3" key="1">
    <citation type="submission" date="2022-06" db="EMBL/GenBank/DDBJ databases">
        <title>Novel species in genus nocardia.</title>
        <authorList>
            <person name="Li F."/>
        </authorList>
    </citation>
    <scope>NUCLEOTIDE SEQUENCE</scope>
    <source>
        <strain evidence="3">CDC141</strain>
    </source>
</reference>